<dbReference type="RefSeq" id="XP_018384878.1">
    <property type="nucleotide sequence ID" value="XM_018530396.1"/>
</dbReference>
<dbReference type="KEGG" id="aalt:CC77DRAFT_166670"/>
<dbReference type="VEuPathDB" id="FungiDB:CC77DRAFT_166670"/>
<reference evidence="2 3" key="1">
    <citation type="submission" date="2016-05" db="EMBL/GenBank/DDBJ databases">
        <title>Comparative analysis of secretome profiles of manganese(II)-oxidizing ascomycete fungi.</title>
        <authorList>
            <consortium name="DOE Joint Genome Institute"/>
            <person name="Zeiner C.A."/>
            <person name="Purvine S.O."/>
            <person name="Zink E.M."/>
            <person name="Wu S."/>
            <person name="Pasa-Tolic L."/>
            <person name="Chaput D.L."/>
            <person name="Haridas S."/>
            <person name="Grigoriev I.V."/>
            <person name="Santelli C.M."/>
            <person name="Hansel C.M."/>
        </authorList>
    </citation>
    <scope>NUCLEOTIDE SEQUENCE [LARGE SCALE GENOMIC DNA]</scope>
    <source>
        <strain evidence="2 3">SRC1lrK2f</strain>
    </source>
</reference>
<keyword evidence="1" id="KW-0812">Transmembrane</keyword>
<accession>A0A177DJC1</accession>
<protein>
    <submittedName>
        <fullName evidence="2">Uncharacterized protein</fullName>
    </submittedName>
</protein>
<keyword evidence="1" id="KW-1133">Transmembrane helix</keyword>
<keyword evidence="3" id="KW-1185">Reference proteome</keyword>
<feature type="transmembrane region" description="Helical" evidence="1">
    <location>
        <begin position="136"/>
        <end position="154"/>
    </location>
</feature>
<dbReference type="GeneID" id="29115990"/>
<gene>
    <name evidence="2" type="ORF">CC77DRAFT_166670</name>
</gene>
<dbReference type="AlphaFoldDB" id="A0A177DJC1"/>
<dbReference type="Proteomes" id="UP000077248">
    <property type="component" value="Unassembled WGS sequence"/>
</dbReference>
<evidence type="ECO:0000256" key="1">
    <source>
        <dbReference type="SAM" id="Phobius"/>
    </source>
</evidence>
<dbReference type="EMBL" id="KV441481">
    <property type="protein sequence ID" value="OAG19457.1"/>
    <property type="molecule type" value="Genomic_DNA"/>
</dbReference>
<organism evidence="2 3">
    <name type="scientific">Alternaria alternata</name>
    <name type="common">Alternaria rot fungus</name>
    <name type="synonym">Torula alternata</name>
    <dbReference type="NCBI Taxonomy" id="5599"/>
    <lineage>
        <taxon>Eukaryota</taxon>
        <taxon>Fungi</taxon>
        <taxon>Dikarya</taxon>
        <taxon>Ascomycota</taxon>
        <taxon>Pezizomycotina</taxon>
        <taxon>Dothideomycetes</taxon>
        <taxon>Pleosporomycetidae</taxon>
        <taxon>Pleosporales</taxon>
        <taxon>Pleosporineae</taxon>
        <taxon>Pleosporaceae</taxon>
        <taxon>Alternaria</taxon>
        <taxon>Alternaria sect. Alternaria</taxon>
        <taxon>Alternaria alternata complex</taxon>
    </lineage>
</organism>
<evidence type="ECO:0000313" key="3">
    <source>
        <dbReference type="Proteomes" id="UP000077248"/>
    </source>
</evidence>
<name>A0A177DJC1_ALTAL</name>
<keyword evidence="1" id="KW-0472">Membrane</keyword>
<proteinExistence type="predicted"/>
<sequence>MIARQRRERLNRIHDIRPLRALLCCTNPNVQIIWPHDGGELAIRLGLRLKLTTTDQNQRMSPCVRPCSLLNTTLHRAWLLLHVIESPLAKSSSCVGPLSDQVAPRNEIAPAPRVPRTALKIGLLDKNNVITSYMRYTMDFGLFSIIKLIVVSFFKSYTQMIYTPLT</sequence>
<evidence type="ECO:0000313" key="2">
    <source>
        <dbReference type="EMBL" id="OAG19457.1"/>
    </source>
</evidence>